<dbReference type="GO" id="GO:0061710">
    <property type="term" value="F:L-threonylcarbamoyladenylate synthase"/>
    <property type="evidence" value="ECO:0007669"/>
    <property type="project" value="UniProtKB-EC"/>
</dbReference>
<dbReference type="GO" id="GO:0003725">
    <property type="term" value="F:double-stranded RNA binding"/>
    <property type="evidence" value="ECO:0007669"/>
    <property type="project" value="InterPro"/>
</dbReference>
<accession>A0A974NF68</accession>
<comment type="function">
    <text evidence="9">Required for the formation of a threonylcarbamoyl group on adenosine at position 37 (t(6)A37) in tRNAs that read codons beginning with adenine. Catalyzes the conversion of L-threonine, HCO(3)(-)/CO(2) and ATP to give threonylcarbamoyl-AMP (TC-AMP) as the acyladenylate intermediate, with the release of diphosphate.</text>
</comment>
<dbReference type="InterPro" id="IPR023535">
    <property type="entry name" value="TC-AMP_synthase"/>
</dbReference>
<keyword evidence="3 9" id="KW-0808">Transferase</keyword>
<gene>
    <name evidence="9" type="primary">tsaC</name>
    <name evidence="11" type="ORF">JHT90_14495</name>
</gene>
<comment type="subcellular location">
    <subcellularLocation>
        <location evidence="1 9">Cytoplasm</location>
    </subcellularLocation>
</comment>
<dbReference type="FunFam" id="3.90.870.10:FF:000004">
    <property type="entry name" value="Threonylcarbamoyl-AMP synthase"/>
    <property type="match status" value="1"/>
</dbReference>
<evidence type="ECO:0000256" key="6">
    <source>
        <dbReference type="ARBA" id="ARBA00022741"/>
    </source>
</evidence>
<dbReference type="GO" id="GO:0000049">
    <property type="term" value="F:tRNA binding"/>
    <property type="evidence" value="ECO:0007669"/>
    <property type="project" value="TreeGrafter"/>
</dbReference>
<dbReference type="AlphaFoldDB" id="A0A974NF68"/>
<organism evidence="11 12">
    <name type="scientific">Entomomonas asaccharolytica</name>
    <dbReference type="NCBI Taxonomy" id="2785331"/>
    <lineage>
        <taxon>Bacteria</taxon>
        <taxon>Pseudomonadati</taxon>
        <taxon>Pseudomonadota</taxon>
        <taxon>Gammaproteobacteria</taxon>
        <taxon>Pseudomonadales</taxon>
        <taxon>Pseudomonadaceae</taxon>
        <taxon>Entomomonas</taxon>
    </lineage>
</organism>
<dbReference type="HAMAP" id="MF_01852">
    <property type="entry name" value="TsaC"/>
    <property type="match status" value="1"/>
</dbReference>
<evidence type="ECO:0000313" key="11">
    <source>
        <dbReference type="EMBL" id="QQP85558.1"/>
    </source>
</evidence>
<evidence type="ECO:0000256" key="9">
    <source>
        <dbReference type="HAMAP-Rule" id="MF_01852"/>
    </source>
</evidence>
<name>A0A974NF68_9GAMM</name>
<keyword evidence="6 9" id="KW-0547">Nucleotide-binding</keyword>
<dbReference type="EMBL" id="CP067393">
    <property type="protein sequence ID" value="QQP85558.1"/>
    <property type="molecule type" value="Genomic_DNA"/>
</dbReference>
<comment type="catalytic activity">
    <reaction evidence="8 9">
        <text>L-threonine + hydrogencarbonate + ATP = L-threonylcarbamoyladenylate + diphosphate + H2O</text>
        <dbReference type="Rhea" id="RHEA:36407"/>
        <dbReference type="ChEBI" id="CHEBI:15377"/>
        <dbReference type="ChEBI" id="CHEBI:17544"/>
        <dbReference type="ChEBI" id="CHEBI:30616"/>
        <dbReference type="ChEBI" id="CHEBI:33019"/>
        <dbReference type="ChEBI" id="CHEBI:57926"/>
        <dbReference type="ChEBI" id="CHEBI:73682"/>
        <dbReference type="EC" id="2.7.7.87"/>
    </reaction>
</comment>
<dbReference type="NCBIfam" id="TIGR00057">
    <property type="entry name" value="L-threonylcarbamoyladenylate synthase"/>
    <property type="match status" value="1"/>
</dbReference>
<protein>
    <recommendedName>
        <fullName evidence="9">Threonylcarbamoyl-AMP synthase</fullName>
        <shortName evidence="9">TC-AMP synthase</shortName>
        <ecNumber evidence="9">2.7.7.87</ecNumber>
    </recommendedName>
    <alternativeName>
        <fullName evidence="9">L-threonylcarbamoyladenylate synthase</fullName>
    </alternativeName>
    <alternativeName>
        <fullName evidence="9">t(6)A37 threonylcarbamoyladenosine biosynthesis protein TsaC</fullName>
    </alternativeName>
    <alternativeName>
        <fullName evidence="9">tRNA threonylcarbamoyladenosine biosynthesis protein TsaC</fullName>
    </alternativeName>
</protein>
<dbReference type="GO" id="GO:0005737">
    <property type="term" value="C:cytoplasm"/>
    <property type="evidence" value="ECO:0007669"/>
    <property type="project" value="UniProtKB-SubCell"/>
</dbReference>
<dbReference type="RefSeq" id="WP_201092324.1">
    <property type="nucleotide sequence ID" value="NZ_CP067393.1"/>
</dbReference>
<evidence type="ECO:0000259" key="10">
    <source>
        <dbReference type="PROSITE" id="PS51163"/>
    </source>
</evidence>
<dbReference type="Proteomes" id="UP000595278">
    <property type="component" value="Chromosome"/>
</dbReference>
<keyword evidence="7 9" id="KW-0067">ATP-binding</keyword>
<dbReference type="InterPro" id="IPR017945">
    <property type="entry name" value="DHBP_synth_RibB-like_a/b_dom"/>
</dbReference>
<keyword evidence="12" id="KW-1185">Reference proteome</keyword>
<evidence type="ECO:0000256" key="5">
    <source>
        <dbReference type="ARBA" id="ARBA00022695"/>
    </source>
</evidence>
<evidence type="ECO:0000256" key="1">
    <source>
        <dbReference type="ARBA" id="ARBA00004496"/>
    </source>
</evidence>
<dbReference type="EC" id="2.7.7.87" evidence="9"/>
<dbReference type="InterPro" id="IPR050156">
    <property type="entry name" value="TC-AMP_synthase_SUA5"/>
</dbReference>
<dbReference type="Pfam" id="PF01300">
    <property type="entry name" value="Sua5_yciO_yrdC"/>
    <property type="match status" value="1"/>
</dbReference>
<keyword evidence="4 9" id="KW-0819">tRNA processing</keyword>
<comment type="similarity">
    <text evidence="9">Belongs to the SUA5 family. TsaC subfamily.</text>
</comment>
<proteinExistence type="inferred from homology"/>
<evidence type="ECO:0000256" key="4">
    <source>
        <dbReference type="ARBA" id="ARBA00022694"/>
    </source>
</evidence>
<evidence type="ECO:0000313" key="12">
    <source>
        <dbReference type="Proteomes" id="UP000595278"/>
    </source>
</evidence>
<dbReference type="InterPro" id="IPR006070">
    <property type="entry name" value="Sua5-like_dom"/>
</dbReference>
<dbReference type="SUPFAM" id="SSF55821">
    <property type="entry name" value="YrdC/RibB"/>
    <property type="match status" value="1"/>
</dbReference>
<dbReference type="GO" id="GO:0006450">
    <property type="term" value="P:regulation of translational fidelity"/>
    <property type="evidence" value="ECO:0007669"/>
    <property type="project" value="TreeGrafter"/>
</dbReference>
<dbReference type="GO" id="GO:0002949">
    <property type="term" value="P:tRNA threonylcarbamoyladenosine modification"/>
    <property type="evidence" value="ECO:0007669"/>
    <property type="project" value="UniProtKB-UniRule"/>
</dbReference>
<evidence type="ECO:0000256" key="2">
    <source>
        <dbReference type="ARBA" id="ARBA00022490"/>
    </source>
</evidence>
<keyword evidence="5 9" id="KW-0548">Nucleotidyltransferase</keyword>
<dbReference type="GO" id="GO:0005524">
    <property type="term" value="F:ATP binding"/>
    <property type="evidence" value="ECO:0007669"/>
    <property type="project" value="UniProtKB-UniRule"/>
</dbReference>
<evidence type="ECO:0000256" key="7">
    <source>
        <dbReference type="ARBA" id="ARBA00022840"/>
    </source>
</evidence>
<feature type="domain" description="YrdC-like" evidence="10">
    <location>
        <begin position="4"/>
        <end position="183"/>
    </location>
</feature>
<evidence type="ECO:0000256" key="3">
    <source>
        <dbReference type="ARBA" id="ARBA00022679"/>
    </source>
</evidence>
<keyword evidence="2 9" id="KW-0963">Cytoplasm</keyword>
<evidence type="ECO:0000256" key="8">
    <source>
        <dbReference type="ARBA" id="ARBA00048366"/>
    </source>
</evidence>
<sequence>MASSWQIEQVAHLIKQGGVIAYPTEGVWGLGCNPWDEQATLRILELKARPVEKGLILIASTIEQFDFILHDLPKQQLAKLQQSWPGPFTWLVPHQNRVPAWITGVHATVALRVTNHPLVKALCDLTGPLVSTSANLAGQPSAQNRLMVEKYFHGQLDAVLNGELGKERKSSQITDLMTGKIIR</sequence>
<dbReference type="PANTHER" id="PTHR17490:SF18">
    <property type="entry name" value="THREONYLCARBAMOYL-AMP SYNTHASE"/>
    <property type="match status" value="1"/>
</dbReference>
<dbReference type="KEGG" id="eaz:JHT90_14495"/>
<dbReference type="PANTHER" id="PTHR17490">
    <property type="entry name" value="SUA5"/>
    <property type="match status" value="1"/>
</dbReference>
<dbReference type="Gene3D" id="3.90.870.10">
    <property type="entry name" value="DHBP synthase"/>
    <property type="match status" value="1"/>
</dbReference>
<reference evidence="11 12" key="1">
    <citation type="submission" date="2021-01" db="EMBL/GenBank/DDBJ databases">
        <title>Entomomonas sp. F2A isolated from a house cricket (Acheta domesticus).</title>
        <authorList>
            <person name="Spergser J."/>
            <person name="Busse H.-J."/>
        </authorList>
    </citation>
    <scope>NUCLEOTIDE SEQUENCE [LARGE SCALE GENOMIC DNA]</scope>
    <source>
        <strain evidence="11 12">F2A</strain>
    </source>
</reference>
<dbReference type="PROSITE" id="PS51163">
    <property type="entry name" value="YRDC"/>
    <property type="match status" value="1"/>
</dbReference>